<comment type="caution">
    <text evidence="2">The sequence shown here is derived from an EMBL/GenBank/DDBJ whole genome shotgun (WGS) entry which is preliminary data.</text>
</comment>
<evidence type="ECO:0000313" key="2">
    <source>
        <dbReference type="EMBL" id="HEN42134.1"/>
    </source>
</evidence>
<gene>
    <name evidence="2" type="ORF">ENQ87_07120</name>
</gene>
<dbReference type="AlphaFoldDB" id="A0A831U116"/>
<protein>
    <submittedName>
        <fullName evidence="2">Uncharacterized protein</fullName>
    </submittedName>
</protein>
<name>A0A831U116_GEOME</name>
<accession>A0A831U116</accession>
<organism evidence="2">
    <name type="scientific">Geobacter metallireducens</name>
    <dbReference type="NCBI Taxonomy" id="28232"/>
    <lineage>
        <taxon>Bacteria</taxon>
        <taxon>Pseudomonadati</taxon>
        <taxon>Thermodesulfobacteriota</taxon>
        <taxon>Desulfuromonadia</taxon>
        <taxon>Geobacterales</taxon>
        <taxon>Geobacteraceae</taxon>
        <taxon>Geobacter</taxon>
    </lineage>
</organism>
<sequence>METDILADIIATEREIQQRLAAEEGRLRERLEEVRREMAGEEAAEEERLRRRLGEEVAAARREAERRAALLLEETEARGERLARLDDDTLRRIVLGRLAGVLAGAGHDRQDDEG</sequence>
<proteinExistence type="predicted"/>
<reference evidence="2" key="1">
    <citation type="journal article" date="2020" name="mSystems">
        <title>Genome- and Community-Level Interaction Insights into Carbon Utilization and Element Cycling Functions of Hydrothermarchaeota in Hydrothermal Sediment.</title>
        <authorList>
            <person name="Zhou Z."/>
            <person name="Liu Y."/>
            <person name="Xu W."/>
            <person name="Pan J."/>
            <person name="Luo Z.H."/>
            <person name="Li M."/>
        </authorList>
    </citation>
    <scope>NUCLEOTIDE SEQUENCE [LARGE SCALE GENOMIC DNA]</scope>
    <source>
        <strain evidence="2">SpSt-349</strain>
    </source>
</reference>
<keyword evidence="1" id="KW-0175">Coiled coil</keyword>
<feature type="coiled-coil region" evidence="1">
    <location>
        <begin position="17"/>
        <end position="63"/>
    </location>
</feature>
<evidence type="ECO:0000256" key="1">
    <source>
        <dbReference type="SAM" id="Coils"/>
    </source>
</evidence>
<dbReference type="EMBL" id="DSOV01000030">
    <property type="protein sequence ID" value="HEN42134.1"/>
    <property type="molecule type" value="Genomic_DNA"/>
</dbReference>